<dbReference type="InterPro" id="IPR036291">
    <property type="entry name" value="NAD(P)-bd_dom_sf"/>
</dbReference>
<dbReference type="Pfam" id="PF00106">
    <property type="entry name" value="adh_short"/>
    <property type="match status" value="1"/>
</dbReference>
<dbReference type="GO" id="GO:0016491">
    <property type="term" value="F:oxidoreductase activity"/>
    <property type="evidence" value="ECO:0007669"/>
    <property type="project" value="UniProtKB-KW"/>
</dbReference>
<dbReference type="PANTHER" id="PTHR24320">
    <property type="entry name" value="RETINOL DEHYDROGENASE"/>
    <property type="match status" value="1"/>
</dbReference>
<protein>
    <submittedName>
        <fullName evidence="3">Short chain dehydrogenase/ reductase-like protein</fullName>
    </submittedName>
</protein>
<evidence type="ECO:0000313" key="4">
    <source>
        <dbReference type="Proteomes" id="UP000250140"/>
    </source>
</evidence>
<dbReference type="Gene3D" id="3.40.50.720">
    <property type="entry name" value="NAD(P)-binding Rossmann-like Domain"/>
    <property type="match status" value="1"/>
</dbReference>
<reference evidence="3 4" key="1">
    <citation type="journal article" date="2016" name="Nat. Commun.">
        <title>Ectomycorrhizal ecology is imprinted in the genome of the dominant symbiotic fungus Cenococcum geophilum.</title>
        <authorList>
            <consortium name="DOE Joint Genome Institute"/>
            <person name="Peter M."/>
            <person name="Kohler A."/>
            <person name="Ohm R.A."/>
            <person name="Kuo A."/>
            <person name="Krutzmann J."/>
            <person name="Morin E."/>
            <person name="Arend M."/>
            <person name="Barry K.W."/>
            <person name="Binder M."/>
            <person name="Choi C."/>
            <person name="Clum A."/>
            <person name="Copeland A."/>
            <person name="Grisel N."/>
            <person name="Haridas S."/>
            <person name="Kipfer T."/>
            <person name="LaButti K."/>
            <person name="Lindquist E."/>
            <person name="Lipzen A."/>
            <person name="Maire R."/>
            <person name="Meier B."/>
            <person name="Mihaltcheva S."/>
            <person name="Molinier V."/>
            <person name="Murat C."/>
            <person name="Poggeler S."/>
            <person name="Quandt C.A."/>
            <person name="Sperisen C."/>
            <person name="Tritt A."/>
            <person name="Tisserant E."/>
            <person name="Crous P.W."/>
            <person name="Henrissat B."/>
            <person name="Nehls U."/>
            <person name="Egli S."/>
            <person name="Spatafora J.W."/>
            <person name="Grigoriev I.V."/>
            <person name="Martin F.M."/>
        </authorList>
    </citation>
    <scope>NUCLEOTIDE SEQUENCE [LARGE SCALE GENOMIC DNA]</scope>
    <source>
        <strain evidence="3 4">CBS 207.34</strain>
    </source>
</reference>
<comment type="similarity">
    <text evidence="1">Belongs to the short-chain dehydrogenases/reductases (SDR) family.</text>
</comment>
<sequence>MTSRLEFGQKTGGAEVAEAFSKEIRGKNVLVTGVSPDSLGGELALVIASQSPALLILASRTREKLDAVAAKIKESSADVSVKTVILDLMSQKSIIRAADEVNNMIDRLDLLINNAAVMAQDRRWTDEKIESQFATNHVGPFFLTNLLMDRLKAAASQSKPGSTRIINVSSEGHRLSPIRFHDYNLEGKEVPFEEQHLTQLPPAFLKDNDGYKGFIAYAQSKTANVLFSLYLTEHLKDNGIVSFAVHPGSIWTGLSRDLDEEGYDAISKTATVWKTMDQGISTIMVAAFDPALSGKIIDCCAESSGTYLSDCQYGKAAPHATDSKTAERLWQLSEKLVGREYKL</sequence>
<evidence type="ECO:0000256" key="1">
    <source>
        <dbReference type="ARBA" id="ARBA00006484"/>
    </source>
</evidence>
<dbReference type="OrthoDB" id="191139at2759"/>
<dbReference type="EMBL" id="KV748454">
    <property type="protein sequence ID" value="OCL15376.1"/>
    <property type="molecule type" value="Genomic_DNA"/>
</dbReference>
<proteinExistence type="inferred from homology"/>
<name>A0A8E2FDU8_9PEZI</name>
<dbReference type="Proteomes" id="UP000250140">
    <property type="component" value="Unassembled WGS sequence"/>
</dbReference>
<accession>A0A8E2FDU8</accession>
<dbReference type="PRINTS" id="PR00081">
    <property type="entry name" value="GDHRDH"/>
</dbReference>
<evidence type="ECO:0000313" key="3">
    <source>
        <dbReference type="EMBL" id="OCL15376.1"/>
    </source>
</evidence>
<dbReference type="AlphaFoldDB" id="A0A8E2FDU8"/>
<keyword evidence="4" id="KW-1185">Reference proteome</keyword>
<gene>
    <name evidence="3" type="ORF">AOQ84DRAFT_329498</name>
</gene>
<evidence type="ECO:0000256" key="2">
    <source>
        <dbReference type="ARBA" id="ARBA00023002"/>
    </source>
</evidence>
<organism evidence="3 4">
    <name type="scientific">Glonium stellatum</name>
    <dbReference type="NCBI Taxonomy" id="574774"/>
    <lineage>
        <taxon>Eukaryota</taxon>
        <taxon>Fungi</taxon>
        <taxon>Dikarya</taxon>
        <taxon>Ascomycota</taxon>
        <taxon>Pezizomycotina</taxon>
        <taxon>Dothideomycetes</taxon>
        <taxon>Pleosporomycetidae</taxon>
        <taxon>Gloniales</taxon>
        <taxon>Gloniaceae</taxon>
        <taxon>Glonium</taxon>
    </lineage>
</organism>
<dbReference type="SUPFAM" id="SSF51735">
    <property type="entry name" value="NAD(P)-binding Rossmann-fold domains"/>
    <property type="match status" value="1"/>
</dbReference>
<keyword evidence="2" id="KW-0560">Oxidoreductase</keyword>
<dbReference type="InterPro" id="IPR002347">
    <property type="entry name" value="SDR_fam"/>
</dbReference>
<dbReference type="PANTHER" id="PTHR24320:SF283">
    <property type="entry name" value="RETINOL DEHYDROGENASE 11"/>
    <property type="match status" value="1"/>
</dbReference>